<evidence type="ECO:0000256" key="2">
    <source>
        <dbReference type="ARBA" id="ARBA00007343"/>
    </source>
</evidence>
<feature type="transmembrane region" description="Helical" evidence="8">
    <location>
        <begin position="329"/>
        <end position="351"/>
    </location>
</feature>
<dbReference type="InterPro" id="IPR057244">
    <property type="entry name" value="GAIN_B"/>
</dbReference>
<dbReference type="GO" id="GO:0007166">
    <property type="term" value="P:cell surface receptor signaling pathway"/>
    <property type="evidence" value="ECO:0007669"/>
    <property type="project" value="InterPro"/>
</dbReference>
<dbReference type="GO" id="GO:0016020">
    <property type="term" value="C:membrane"/>
    <property type="evidence" value="ECO:0007669"/>
    <property type="project" value="UniProtKB-SubCell"/>
</dbReference>
<dbReference type="InterPro" id="IPR000832">
    <property type="entry name" value="GPCR_2_secretin-like"/>
</dbReference>
<comment type="caution">
    <text evidence="11">The sequence shown here is derived from an EMBL/GenBank/DDBJ whole genome shotgun (WGS) entry which is preliminary data.</text>
</comment>
<dbReference type="Pfam" id="PF01825">
    <property type="entry name" value="GPS"/>
    <property type="match status" value="1"/>
</dbReference>
<dbReference type="PROSITE" id="PS50221">
    <property type="entry name" value="GAIN_B"/>
    <property type="match status" value="1"/>
</dbReference>
<dbReference type="PANTHER" id="PTHR45813">
    <property type="entry name" value="IG-LIKE DOMAIN-CONTAINING PROTEIN"/>
    <property type="match status" value="1"/>
</dbReference>
<proteinExistence type="inferred from homology"/>
<protein>
    <recommendedName>
        <fullName evidence="13">G-protein coupled receptors family 2 profile 2 domain-containing protein</fullName>
    </recommendedName>
</protein>
<keyword evidence="5 8" id="KW-0472">Membrane</keyword>
<feature type="transmembrane region" description="Helical" evidence="8">
    <location>
        <begin position="363"/>
        <end position="387"/>
    </location>
</feature>
<keyword evidence="6" id="KW-1015">Disulfide bond</keyword>
<reference evidence="12" key="1">
    <citation type="submission" date="2024-04" db="EMBL/GenBank/DDBJ databases">
        <title>Salinicola lusitanus LLJ914,a marine bacterium isolated from the Okinawa Trough.</title>
        <authorList>
            <person name="Li J."/>
        </authorList>
    </citation>
    <scope>NUCLEOTIDE SEQUENCE [LARGE SCALE GENOMIC DNA]</scope>
</reference>
<dbReference type="Gene3D" id="2.60.220.50">
    <property type="match status" value="1"/>
</dbReference>
<gene>
    <name evidence="11" type="ORF">WMY93_016783</name>
</gene>
<feature type="domain" description="GAIN-B" evidence="9">
    <location>
        <begin position="139"/>
        <end position="284"/>
    </location>
</feature>
<feature type="transmembrane region" description="Helical" evidence="8">
    <location>
        <begin position="515"/>
        <end position="537"/>
    </location>
</feature>
<evidence type="ECO:0000256" key="8">
    <source>
        <dbReference type="SAM" id="Phobius"/>
    </source>
</evidence>
<evidence type="ECO:0000256" key="5">
    <source>
        <dbReference type="ARBA" id="ARBA00023136"/>
    </source>
</evidence>
<dbReference type="GO" id="GO:0007189">
    <property type="term" value="P:adenylate cyclase-activating G protein-coupled receptor signaling pathway"/>
    <property type="evidence" value="ECO:0007669"/>
    <property type="project" value="TreeGrafter"/>
</dbReference>
<evidence type="ECO:0000259" key="10">
    <source>
        <dbReference type="PROSITE" id="PS50261"/>
    </source>
</evidence>
<sequence>MINECDFFCFLPVSPPEPDSANQTSGLPDEMFQLLVQLQVLDPKLPMYWETLHQTVERLTQVVQSSPQSILSVIDVLQTSAGVGPVLTASLMESVLKTVDILVSEKASGSWSSLPANRSVSAISSLLRALGSLSDSLEEEFSISTERILLNRSCISTFYFAPMNPRLSVSMTDTDQTNGCITTVSFTTLDLLMPSPENSGLNADVTLVRVNQSLIPEVSLKITKKNSSRTTDHRCVCWDYDLRNGIGGWTSDGCLTVDQDKNPVTGISTRMTAISLLDTGHAPKPTDSKLVMYFIVLADTFCILICLIMEGCFWNIISTNSASLMKHVTIINMAICLLMEDSLLFLIFYFYPVTSTGWKCSTLLFSWYFFDVSLFFWMFVSSLLLFYRTSWIFSNMSKTKMMVISFALGYGAPLLITGTTVAITIPRDLFVEEHCLQDWGHSMKYLTIPVLTILMVNMFLLTVVLHTIVNMMNRDNDERAKLGLRLFLLIISFVLFGLTRGLALGTVMFPNIYNIHLAFAVLTPLQGLWILVFGPCYDAQVRRSLCRKCHKTPAEQRSGSCVRTRTTNRTAH</sequence>
<feature type="transmembrane region" description="Helical" evidence="8">
    <location>
        <begin position="399"/>
        <end position="425"/>
    </location>
</feature>
<feature type="domain" description="G-protein coupled receptors family 2 profile 2" evidence="10">
    <location>
        <begin position="288"/>
        <end position="538"/>
    </location>
</feature>
<keyword evidence="3 8" id="KW-0812">Transmembrane</keyword>
<evidence type="ECO:0000256" key="6">
    <source>
        <dbReference type="ARBA" id="ARBA00023157"/>
    </source>
</evidence>
<dbReference type="InterPro" id="IPR046338">
    <property type="entry name" value="GAIN_dom_sf"/>
</dbReference>
<evidence type="ECO:0000256" key="3">
    <source>
        <dbReference type="ARBA" id="ARBA00022692"/>
    </source>
</evidence>
<organism evidence="11 12">
    <name type="scientific">Mugilogobius chulae</name>
    <name type="common">yellowstripe goby</name>
    <dbReference type="NCBI Taxonomy" id="88201"/>
    <lineage>
        <taxon>Eukaryota</taxon>
        <taxon>Metazoa</taxon>
        <taxon>Chordata</taxon>
        <taxon>Craniata</taxon>
        <taxon>Vertebrata</taxon>
        <taxon>Euteleostomi</taxon>
        <taxon>Actinopterygii</taxon>
        <taxon>Neopterygii</taxon>
        <taxon>Teleostei</taxon>
        <taxon>Neoteleostei</taxon>
        <taxon>Acanthomorphata</taxon>
        <taxon>Gobiaria</taxon>
        <taxon>Gobiiformes</taxon>
        <taxon>Gobioidei</taxon>
        <taxon>Gobiidae</taxon>
        <taxon>Gobionellinae</taxon>
        <taxon>Mugilogobius</taxon>
    </lineage>
</organism>
<dbReference type="InterPro" id="IPR000203">
    <property type="entry name" value="GPS"/>
</dbReference>
<dbReference type="PANTHER" id="PTHR45813:SF4">
    <property type="entry name" value="ADHESION G PROTEIN-COUPLED RECEPTOR F5"/>
    <property type="match status" value="1"/>
</dbReference>
<feature type="transmembrane region" description="Helical" evidence="8">
    <location>
        <begin position="486"/>
        <end position="509"/>
    </location>
</feature>
<evidence type="ECO:0000259" key="9">
    <source>
        <dbReference type="PROSITE" id="PS50221"/>
    </source>
</evidence>
<dbReference type="EMBL" id="JBBPFD010000012">
    <property type="protein sequence ID" value="KAK7904176.1"/>
    <property type="molecule type" value="Genomic_DNA"/>
</dbReference>
<feature type="transmembrane region" description="Helical" evidence="8">
    <location>
        <begin position="290"/>
        <end position="317"/>
    </location>
</feature>
<evidence type="ECO:0000256" key="4">
    <source>
        <dbReference type="ARBA" id="ARBA00022989"/>
    </source>
</evidence>
<dbReference type="InterPro" id="IPR051587">
    <property type="entry name" value="Adhesion_GPCR"/>
</dbReference>
<dbReference type="Pfam" id="PF00002">
    <property type="entry name" value="7tm_2"/>
    <property type="match status" value="1"/>
</dbReference>
<evidence type="ECO:0008006" key="13">
    <source>
        <dbReference type="Google" id="ProtNLM"/>
    </source>
</evidence>
<evidence type="ECO:0000313" key="12">
    <source>
        <dbReference type="Proteomes" id="UP001460270"/>
    </source>
</evidence>
<dbReference type="GO" id="GO:0004930">
    <property type="term" value="F:G protein-coupled receptor activity"/>
    <property type="evidence" value="ECO:0007669"/>
    <property type="project" value="InterPro"/>
</dbReference>
<evidence type="ECO:0000256" key="1">
    <source>
        <dbReference type="ARBA" id="ARBA00004141"/>
    </source>
</evidence>
<keyword evidence="4 8" id="KW-1133">Transmembrane helix</keyword>
<accession>A0AAW0NTB2</accession>
<evidence type="ECO:0000313" key="11">
    <source>
        <dbReference type="EMBL" id="KAK7904176.1"/>
    </source>
</evidence>
<dbReference type="AlphaFoldDB" id="A0AAW0NTB2"/>
<dbReference type="PROSITE" id="PS50261">
    <property type="entry name" value="G_PROTEIN_RECEP_F2_4"/>
    <property type="match status" value="1"/>
</dbReference>
<dbReference type="Proteomes" id="UP001460270">
    <property type="component" value="Unassembled WGS sequence"/>
</dbReference>
<evidence type="ECO:0000256" key="7">
    <source>
        <dbReference type="ARBA" id="ARBA00023180"/>
    </source>
</evidence>
<dbReference type="Gene3D" id="1.20.1070.10">
    <property type="entry name" value="Rhodopsin 7-helix transmembrane proteins"/>
    <property type="match status" value="1"/>
</dbReference>
<dbReference type="InterPro" id="IPR017981">
    <property type="entry name" value="GPCR_2-like_7TM"/>
</dbReference>
<comment type="subcellular location">
    <subcellularLocation>
        <location evidence="1">Membrane</location>
        <topology evidence="1">Multi-pass membrane protein</topology>
    </subcellularLocation>
</comment>
<comment type="similarity">
    <text evidence="2">Belongs to the G-protein coupled receptor 2 family. Adhesion G-protein coupled receptor (ADGR) subfamily.</text>
</comment>
<keyword evidence="12" id="KW-1185">Reference proteome</keyword>
<name>A0AAW0NTB2_9GOBI</name>
<keyword evidence="7" id="KW-0325">Glycoprotein</keyword>
<feature type="transmembrane region" description="Helical" evidence="8">
    <location>
        <begin position="445"/>
        <end position="465"/>
    </location>
</feature>